<keyword evidence="6 7" id="KW-0413">Isomerase</keyword>
<dbReference type="InterPro" id="IPR013497">
    <property type="entry name" value="Topo_IA_cen"/>
</dbReference>
<gene>
    <name evidence="11" type="ORF">CISG_10206</name>
</gene>
<proteinExistence type="inferred from homology"/>
<dbReference type="GO" id="GO:0006265">
    <property type="term" value="P:DNA topological change"/>
    <property type="evidence" value="ECO:0007669"/>
    <property type="project" value="InterPro"/>
</dbReference>
<comment type="function">
    <text evidence="7">Introduces a single-strand break via transesterification at a target site in duplex DNA. Releases the supercoiling and torsional tension of DNA introduced during the DNA replication and transcription by transiently cleaving and rejoining one strand of the DNA duplex. The scissile phosphodiester is attacked by the catalytic tyrosine of the enzyme, resulting in the formation of a DNA-(5'-phosphotyrosyl)-enzyme intermediate and the expulsion of a 3'-OH DNA strand.</text>
</comment>
<dbReference type="InterPro" id="IPR006171">
    <property type="entry name" value="TOPRIM_dom"/>
</dbReference>
<evidence type="ECO:0000256" key="7">
    <source>
        <dbReference type="RuleBase" id="RU362092"/>
    </source>
</evidence>
<evidence type="ECO:0000256" key="6">
    <source>
        <dbReference type="ARBA" id="ARBA00023235"/>
    </source>
</evidence>
<comment type="catalytic activity">
    <reaction evidence="1 7">
        <text>ATP-independent breakage of single-stranded DNA, followed by passage and rejoining.</text>
        <dbReference type="EC" id="5.6.2.1"/>
    </reaction>
</comment>
<reference evidence="12" key="1">
    <citation type="journal article" date="2010" name="Genome Res.">
        <title>Population genomic sequencing of Coccidioides fungi reveals recent hybridization and transposon control.</title>
        <authorList>
            <person name="Neafsey D.E."/>
            <person name="Barker B.M."/>
            <person name="Sharpton T.J."/>
            <person name="Stajich J.E."/>
            <person name="Park D.J."/>
            <person name="Whiston E."/>
            <person name="Hung C.-Y."/>
            <person name="McMahan C."/>
            <person name="White J."/>
            <person name="Sykes S."/>
            <person name="Heiman D."/>
            <person name="Young S."/>
            <person name="Zeng Q."/>
            <person name="Abouelleil A."/>
            <person name="Aftuck L."/>
            <person name="Bessette D."/>
            <person name="Brown A."/>
            <person name="FitzGerald M."/>
            <person name="Lui A."/>
            <person name="Macdonald J.P."/>
            <person name="Priest M."/>
            <person name="Orbach M.J."/>
            <person name="Galgiani J.N."/>
            <person name="Kirkland T.N."/>
            <person name="Cole G.T."/>
            <person name="Birren B.W."/>
            <person name="Henn M.R."/>
            <person name="Taylor J.W."/>
            <person name="Rounsley S.D."/>
        </authorList>
    </citation>
    <scope>NUCLEOTIDE SEQUENCE [LARGE SCALE GENOMIC DNA]</scope>
    <source>
        <strain evidence="12">RMSCC 3703</strain>
    </source>
</reference>
<dbReference type="PANTHER" id="PTHR11390:SF21">
    <property type="entry name" value="DNA TOPOISOMERASE 3-ALPHA"/>
    <property type="match status" value="1"/>
</dbReference>
<dbReference type="InterPro" id="IPR000380">
    <property type="entry name" value="Topo_IA"/>
</dbReference>
<dbReference type="GO" id="GO:0006281">
    <property type="term" value="P:DNA repair"/>
    <property type="evidence" value="ECO:0007669"/>
    <property type="project" value="TreeGrafter"/>
</dbReference>
<evidence type="ECO:0000256" key="3">
    <source>
        <dbReference type="ARBA" id="ARBA00012891"/>
    </source>
</evidence>
<keyword evidence="5 7" id="KW-0238">DNA-binding</keyword>
<dbReference type="GO" id="GO:0005634">
    <property type="term" value="C:nucleus"/>
    <property type="evidence" value="ECO:0007669"/>
    <property type="project" value="TreeGrafter"/>
</dbReference>
<evidence type="ECO:0000256" key="2">
    <source>
        <dbReference type="ARBA" id="ARBA00009446"/>
    </source>
</evidence>
<dbReference type="PROSITE" id="PS52039">
    <property type="entry name" value="TOPO_IA_2"/>
    <property type="match status" value="1"/>
</dbReference>
<feature type="domain" description="Topo IA-type catalytic" evidence="10">
    <location>
        <begin position="116"/>
        <end position="543"/>
    </location>
</feature>
<dbReference type="InterPro" id="IPR013826">
    <property type="entry name" value="Topo_IA_cen_sub3"/>
</dbReference>
<dbReference type="Pfam" id="PF01751">
    <property type="entry name" value="Toprim"/>
    <property type="match status" value="1"/>
</dbReference>
<dbReference type="InterPro" id="IPR003602">
    <property type="entry name" value="Topo_IA_DNA-bd_dom"/>
</dbReference>
<evidence type="ECO:0000256" key="4">
    <source>
        <dbReference type="ARBA" id="ARBA00023029"/>
    </source>
</evidence>
<dbReference type="GO" id="GO:0006310">
    <property type="term" value="P:DNA recombination"/>
    <property type="evidence" value="ECO:0007669"/>
    <property type="project" value="TreeGrafter"/>
</dbReference>
<evidence type="ECO:0000259" key="10">
    <source>
        <dbReference type="PROSITE" id="PS52039"/>
    </source>
</evidence>
<keyword evidence="4 7" id="KW-0799">Topoisomerase</keyword>
<dbReference type="CDD" id="cd00186">
    <property type="entry name" value="TOP1Ac"/>
    <property type="match status" value="1"/>
</dbReference>
<organism evidence="11 12">
    <name type="scientific">Coccidioides immitis RMSCC 3703</name>
    <dbReference type="NCBI Taxonomy" id="454286"/>
    <lineage>
        <taxon>Eukaryota</taxon>
        <taxon>Fungi</taxon>
        <taxon>Dikarya</taxon>
        <taxon>Ascomycota</taxon>
        <taxon>Pezizomycotina</taxon>
        <taxon>Eurotiomycetes</taxon>
        <taxon>Eurotiomycetidae</taxon>
        <taxon>Onygenales</taxon>
        <taxon>Onygenaceae</taxon>
        <taxon>Coccidioides</taxon>
    </lineage>
</organism>
<dbReference type="InterPro" id="IPR013824">
    <property type="entry name" value="Topo_IA_cen_sub1"/>
</dbReference>
<dbReference type="PANTHER" id="PTHR11390">
    <property type="entry name" value="PROKARYOTIC DNA TOPOISOMERASE"/>
    <property type="match status" value="1"/>
</dbReference>
<accession>A0A0J8QMF4</accession>
<dbReference type="EC" id="5.6.2.1" evidence="3 7"/>
<feature type="region of interest" description="Disordered" evidence="8">
    <location>
        <begin position="426"/>
        <end position="475"/>
    </location>
</feature>
<dbReference type="Gene3D" id="1.10.290.10">
    <property type="entry name" value="Topoisomerase I, domain 4"/>
    <property type="match status" value="2"/>
</dbReference>
<dbReference type="PROSITE" id="PS50880">
    <property type="entry name" value="TOPRIM"/>
    <property type="match status" value="1"/>
</dbReference>
<evidence type="ECO:0000313" key="12">
    <source>
        <dbReference type="Proteomes" id="UP000054559"/>
    </source>
</evidence>
<dbReference type="Proteomes" id="UP000054559">
    <property type="component" value="Unassembled WGS sequence"/>
</dbReference>
<dbReference type="GO" id="GO:0031422">
    <property type="term" value="C:RecQ family helicase-topoisomerase III complex"/>
    <property type="evidence" value="ECO:0007669"/>
    <property type="project" value="TreeGrafter"/>
</dbReference>
<dbReference type="SMART" id="SM00437">
    <property type="entry name" value="TOP1Ac"/>
    <property type="match status" value="1"/>
</dbReference>
<dbReference type="GO" id="GO:0003677">
    <property type="term" value="F:DNA binding"/>
    <property type="evidence" value="ECO:0007669"/>
    <property type="project" value="UniProtKB-KW"/>
</dbReference>
<name>A0A0J8QMF4_COCIT</name>
<dbReference type="InterPro" id="IPR023405">
    <property type="entry name" value="Topo_IA_core_domain"/>
</dbReference>
<dbReference type="PROSITE" id="PS00396">
    <property type="entry name" value="TOPO_IA_1"/>
    <property type="match status" value="1"/>
</dbReference>
<dbReference type="OrthoDB" id="430051at2759"/>
<protein>
    <recommendedName>
        <fullName evidence="3 7">DNA topoisomerase</fullName>
        <ecNumber evidence="3 7">5.6.2.1</ecNumber>
    </recommendedName>
</protein>
<dbReference type="AlphaFoldDB" id="A0A0J8QMF4"/>
<dbReference type="EMBL" id="DS268255">
    <property type="protein sequence ID" value="KMU73621.1"/>
    <property type="molecule type" value="Genomic_DNA"/>
</dbReference>
<dbReference type="STRING" id="454286.A0A0J8QMF4"/>
<evidence type="ECO:0000256" key="5">
    <source>
        <dbReference type="ARBA" id="ARBA00023125"/>
    </source>
</evidence>
<dbReference type="Gene3D" id="3.40.50.140">
    <property type="match status" value="1"/>
</dbReference>
<feature type="domain" description="Toprim" evidence="9">
    <location>
        <begin position="1"/>
        <end position="98"/>
    </location>
</feature>
<dbReference type="Gene3D" id="1.10.460.10">
    <property type="entry name" value="Topoisomerase I, domain 2"/>
    <property type="match status" value="2"/>
</dbReference>
<evidence type="ECO:0000259" key="9">
    <source>
        <dbReference type="PROSITE" id="PS50880"/>
    </source>
</evidence>
<evidence type="ECO:0000313" key="11">
    <source>
        <dbReference type="EMBL" id="KMU73621.1"/>
    </source>
</evidence>
<evidence type="ECO:0000256" key="8">
    <source>
        <dbReference type="SAM" id="MobiDB-lite"/>
    </source>
</evidence>
<sequence length="566" mass="64062">MTSVLGHLLSHEFEPRYKSWTSCDPSALFDARIEVFVGSNSEPIAENIKRHARRSDVLFIWTDCDREGEHIGTEIRSVAAQANQALGRAGGTVRAHFSNIERTHIIHAAHCPADLDEAQADAVASRIELDLRVGASFTRHLTLSLRPVLRRGNLSEASQLISYGSCQFPTLGFIVERYWRVRNFIPEPFWSIKLMHRKAGTRVNFSWARKHLFDRRTAVILYERCLTSQNAQVQKVKTTPTSKWKPLPLTTLELQKCGSKFFGMDSQKGLQLAEKLYQKGWISYPRTETDQFDRAHPPIHPVNFVNPTTLSHEEQRVHEFVVRRFLACCSKDAQGSKTDISVLYGPETFHASGLVILERNYLDVYIYDRWSNQELPPFIEGEVFEPTEAILSEDLLALMNANGIGTDATMADHIVTIIDRQYVEARAQPRQARHGNDEEESEELPAQTRGGNGRRGRTAVAPRRGGRNSGAGRGGAITGVREFIPTTLGVALVEGHENMGFETNLMKPFLRKEMELKMNAICNGQTTKTRVVNETIEQYRGVYARMQQHPDVLRTAIRKYVFGEMN</sequence>
<dbReference type="Pfam" id="PF01131">
    <property type="entry name" value="Topoisom_bac"/>
    <property type="match status" value="2"/>
</dbReference>
<dbReference type="InterPro" id="IPR003601">
    <property type="entry name" value="Topo_IA_2"/>
</dbReference>
<dbReference type="InterPro" id="IPR023406">
    <property type="entry name" value="Topo_IA_AS"/>
</dbReference>
<dbReference type="SMART" id="SM00436">
    <property type="entry name" value="TOP1Bc"/>
    <property type="match status" value="1"/>
</dbReference>
<evidence type="ECO:0000256" key="1">
    <source>
        <dbReference type="ARBA" id="ARBA00000213"/>
    </source>
</evidence>
<dbReference type="GO" id="GO:0003917">
    <property type="term" value="F:DNA topoisomerase type I (single strand cut, ATP-independent) activity"/>
    <property type="evidence" value="ECO:0007669"/>
    <property type="project" value="UniProtKB-EC"/>
</dbReference>
<dbReference type="PRINTS" id="PR00417">
    <property type="entry name" value="PRTPISMRASEI"/>
</dbReference>
<comment type="similarity">
    <text evidence="2 7">Belongs to the type IA topoisomerase family.</text>
</comment>
<dbReference type="SUPFAM" id="SSF56712">
    <property type="entry name" value="Prokaryotic type I DNA topoisomerase"/>
    <property type="match status" value="1"/>
</dbReference>